<feature type="transmembrane region" description="Helical" evidence="2">
    <location>
        <begin position="151"/>
        <end position="174"/>
    </location>
</feature>
<dbReference type="GO" id="GO:0008643">
    <property type="term" value="P:carbohydrate transport"/>
    <property type="evidence" value="ECO:0007669"/>
    <property type="project" value="InterPro"/>
</dbReference>
<dbReference type="EMBL" id="GEDC01006737">
    <property type="protein sequence ID" value="JAS30561.1"/>
    <property type="molecule type" value="Transcribed_RNA"/>
</dbReference>
<evidence type="ECO:0000313" key="3">
    <source>
        <dbReference type="EMBL" id="JAS30561.1"/>
    </source>
</evidence>
<feature type="transmembrane region" description="Helical" evidence="2">
    <location>
        <begin position="46"/>
        <end position="70"/>
    </location>
</feature>
<dbReference type="GO" id="GO:0005886">
    <property type="term" value="C:plasma membrane"/>
    <property type="evidence" value="ECO:0007669"/>
    <property type="project" value="TreeGrafter"/>
</dbReference>
<dbReference type="CDD" id="cd17491">
    <property type="entry name" value="MFS_MFSD12"/>
    <property type="match status" value="1"/>
</dbReference>
<sequence length="500" mass="55940">RLRIVVSVTCFSTWFCRTNFQMGTMKTSLPMKANQGRMLLSFGQKYSYGVGHVLNDLCASMWFTYILIFYNKVLLFSEALSGAILLVGQIADGIATPFIGYFSDRGSDGSMCNYGRRKAWHLFGSICVVLSFPFIFSPCIGCAYSHQWAQMIYYSGFVVIFQFGWAAVQIAHLALVSELTPDEHERTSLIATRYSFTVISNIIVYVIMWIVLSAAGGDYNAAIVPADMSKFQIVTYSVVALGIVMTVIFHLGVDEKRQESLLEQTPEERQVVPTRVKPYQLFLDIKIYHVSMIYMTTRLFANLSQTIFPLYLHDDLKLGGENLATLPLVYYVSSFFITWVIKKMNKRLGRNIAFIIGAAIGVGVSIWVRFGEGEIYKTYLIYVVSALFGISSSIMLVTSLGITADLIGVDNNNGAFIYGMMSLFDKVSNGGAVMAIQYWKCFPTCEQHYRDSLSYYCGVSSLVGILSVFFLAFCCRQPSPEETHIDAIAEPQDVSVPENA</sequence>
<dbReference type="Gene3D" id="1.20.1250.20">
    <property type="entry name" value="MFS general substrate transporter like domains"/>
    <property type="match status" value="1"/>
</dbReference>
<feature type="transmembrane region" description="Helical" evidence="2">
    <location>
        <begin position="82"/>
        <end position="102"/>
    </location>
</feature>
<dbReference type="Pfam" id="PF13347">
    <property type="entry name" value="MFS_2"/>
    <property type="match status" value="1"/>
</dbReference>
<keyword evidence="2" id="KW-1133">Transmembrane helix</keyword>
<evidence type="ECO:0008006" key="4">
    <source>
        <dbReference type="Google" id="ProtNLM"/>
    </source>
</evidence>
<proteinExistence type="inferred from homology"/>
<feature type="transmembrane region" description="Helical" evidence="2">
    <location>
        <begin position="233"/>
        <end position="253"/>
    </location>
</feature>
<feature type="transmembrane region" description="Helical" evidence="2">
    <location>
        <begin position="323"/>
        <end position="341"/>
    </location>
</feature>
<feature type="non-terminal residue" evidence="3">
    <location>
        <position position="1"/>
    </location>
</feature>
<dbReference type="GO" id="GO:0015293">
    <property type="term" value="F:symporter activity"/>
    <property type="evidence" value="ECO:0007669"/>
    <property type="project" value="InterPro"/>
</dbReference>
<protein>
    <recommendedName>
        <fullName evidence="4">Major facilitator superfamily (MFS) profile domain-containing protein</fullName>
    </recommendedName>
</protein>
<gene>
    <name evidence="3" type="ORF">g.41860</name>
</gene>
<dbReference type="PANTHER" id="PTHR11328">
    <property type="entry name" value="MAJOR FACILITATOR SUPERFAMILY DOMAIN-CONTAINING PROTEIN"/>
    <property type="match status" value="1"/>
</dbReference>
<dbReference type="FunFam" id="1.20.1250.20:FF:000431">
    <property type="entry name" value="Predicted protein"/>
    <property type="match status" value="1"/>
</dbReference>
<keyword evidence="2" id="KW-0472">Membrane</keyword>
<feature type="transmembrane region" description="Helical" evidence="2">
    <location>
        <begin position="453"/>
        <end position="473"/>
    </location>
</feature>
<reference evidence="3" key="1">
    <citation type="submission" date="2015-12" db="EMBL/GenBank/DDBJ databases">
        <title>De novo transcriptome assembly of four potential Pierce s Disease insect vectors from Arizona vineyards.</title>
        <authorList>
            <person name="Tassone E.E."/>
        </authorList>
    </citation>
    <scope>NUCLEOTIDE SEQUENCE</scope>
</reference>
<evidence type="ECO:0000256" key="1">
    <source>
        <dbReference type="ARBA" id="ARBA00008335"/>
    </source>
</evidence>
<dbReference type="InterPro" id="IPR036259">
    <property type="entry name" value="MFS_trans_sf"/>
</dbReference>
<name>A0A1B6DY20_9HEMI</name>
<feature type="transmembrane region" description="Helical" evidence="2">
    <location>
        <begin position="194"/>
        <end position="212"/>
    </location>
</feature>
<dbReference type="SUPFAM" id="SSF103473">
    <property type="entry name" value="MFS general substrate transporter"/>
    <property type="match status" value="1"/>
</dbReference>
<feature type="transmembrane region" description="Helical" evidence="2">
    <location>
        <begin position="348"/>
        <end position="367"/>
    </location>
</feature>
<evidence type="ECO:0000256" key="2">
    <source>
        <dbReference type="SAM" id="Phobius"/>
    </source>
</evidence>
<keyword evidence="2" id="KW-0812">Transmembrane</keyword>
<dbReference type="InterPro" id="IPR039672">
    <property type="entry name" value="MFS_2"/>
</dbReference>
<feature type="transmembrane region" description="Helical" evidence="2">
    <location>
        <begin position="379"/>
        <end position="402"/>
    </location>
</feature>
<dbReference type="PANTHER" id="PTHR11328:SF28">
    <property type="entry name" value="MAJOR FACILITATOR SUPERFAMILY DOMAIN-CONTAINING PROTEIN 12"/>
    <property type="match status" value="1"/>
</dbReference>
<accession>A0A1B6DY20</accession>
<organism evidence="3">
    <name type="scientific">Clastoptera arizonana</name>
    <name type="common">Arizona spittle bug</name>
    <dbReference type="NCBI Taxonomy" id="38151"/>
    <lineage>
        <taxon>Eukaryota</taxon>
        <taxon>Metazoa</taxon>
        <taxon>Ecdysozoa</taxon>
        <taxon>Arthropoda</taxon>
        <taxon>Hexapoda</taxon>
        <taxon>Insecta</taxon>
        <taxon>Pterygota</taxon>
        <taxon>Neoptera</taxon>
        <taxon>Paraneoptera</taxon>
        <taxon>Hemiptera</taxon>
        <taxon>Auchenorrhyncha</taxon>
        <taxon>Cercopoidea</taxon>
        <taxon>Clastopteridae</taxon>
        <taxon>Clastoptera</taxon>
    </lineage>
</organism>
<comment type="similarity">
    <text evidence="1">Belongs to the major facilitator superfamily.</text>
</comment>
<dbReference type="AlphaFoldDB" id="A0A1B6DY20"/>
<feature type="transmembrane region" description="Helical" evidence="2">
    <location>
        <begin position="122"/>
        <end position="144"/>
    </location>
</feature>